<dbReference type="Proteomes" id="UP000217343">
    <property type="component" value="Chromosome"/>
</dbReference>
<proteinExistence type="predicted"/>
<protein>
    <submittedName>
        <fullName evidence="1">Uncharacterized protein</fullName>
    </submittedName>
</protein>
<accession>A0A250JUX8</accession>
<evidence type="ECO:0000313" key="1">
    <source>
        <dbReference type="EMBL" id="ATB47272.1"/>
    </source>
</evidence>
<dbReference type="EMBL" id="CP022203">
    <property type="protein sequence ID" value="ATB47272.1"/>
    <property type="molecule type" value="Genomic_DNA"/>
</dbReference>
<reference evidence="1 2" key="1">
    <citation type="submission" date="2017-06" db="EMBL/GenBank/DDBJ databases">
        <title>Sequencing and comparative analysis of myxobacterial genomes.</title>
        <authorList>
            <person name="Rupp O."/>
            <person name="Goesmann A."/>
            <person name="Sogaard-Andersen L."/>
        </authorList>
    </citation>
    <scope>NUCLEOTIDE SEQUENCE [LARGE SCALE GENOMIC DNA]</scope>
    <source>
        <strain evidence="1 2">DSM 14697</strain>
    </source>
</reference>
<sequence>MWLKAAPSRVKPLSATRLSEPWRAVLTPQCQMPPSWSVQTPRLNRLMPLLVSWTPPR</sequence>
<keyword evidence="2" id="KW-1185">Reference proteome</keyword>
<gene>
    <name evidence="1" type="ORF">MYMAC_002880</name>
</gene>
<dbReference type="AlphaFoldDB" id="A0A250JUX8"/>
<evidence type="ECO:0000313" key="2">
    <source>
        <dbReference type="Proteomes" id="UP000217343"/>
    </source>
</evidence>
<name>A0A250JUX8_9BACT</name>
<dbReference type="KEGG" id="mmas:MYMAC_002880"/>
<organism evidence="1 2">
    <name type="scientific">Corallococcus macrosporus DSM 14697</name>
    <dbReference type="NCBI Taxonomy" id="1189310"/>
    <lineage>
        <taxon>Bacteria</taxon>
        <taxon>Pseudomonadati</taxon>
        <taxon>Myxococcota</taxon>
        <taxon>Myxococcia</taxon>
        <taxon>Myxococcales</taxon>
        <taxon>Cystobacterineae</taxon>
        <taxon>Myxococcaceae</taxon>
        <taxon>Corallococcus</taxon>
    </lineage>
</organism>